<dbReference type="AlphaFoldDB" id="A0AAJ0BXX4"/>
<dbReference type="GO" id="GO:0003676">
    <property type="term" value="F:nucleic acid binding"/>
    <property type="evidence" value="ECO:0007669"/>
    <property type="project" value="InterPro"/>
</dbReference>
<name>A0AAJ0BXX4_9PEZI</name>
<evidence type="ECO:0000256" key="5">
    <source>
        <dbReference type="ARBA" id="ARBA00022801"/>
    </source>
</evidence>
<keyword evidence="6" id="KW-1015">Disulfide bond</keyword>
<keyword evidence="4" id="KW-0255">Endonuclease</keyword>
<sequence>MQFSSLAMGFAALQGTFAWGGFGHITIAFIASDFVSNQTAEYLHSLLGNDTAEYLAGVATWADSVRYTKWGRFTAPFHFIDAKDDPPRSCGIDLARDCKAEGCVVTALANYTARLADPALPAYERRIAAKFVVHLVGDAHQPLHDEDVARGGNGIRVRFDGADLNLHHVWDTSIPEKMVGGVRRRPYAEARRWADELGRGIVDGKFKAARDGWLVGMDLAKMEDTALAWVRQGNAYVCSTVFPDGPDAIAGQELGSDYYEKAAPVVEVQVARAGYRLAALLDLIVSRIVNLESGANDDL</sequence>
<dbReference type="PANTHER" id="PTHR33146:SF26">
    <property type="entry name" value="ENDONUCLEASE 4"/>
    <property type="match status" value="1"/>
</dbReference>
<dbReference type="GeneID" id="85305820"/>
<dbReference type="Proteomes" id="UP001244011">
    <property type="component" value="Unassembled WGS sequence"/>
</dbReference>
<gene>
    <name evidence="8" type="ORF">QBC33DRAFT_206144</name>
</gene>
<evidence type="ECO:0000256" key="2">
    <source>
        <dbReference type="ARBA" id="ARBA00022722"/>
    </source>
</evidence>
<dbReference type="SUPFAM" id="SSF48537">
    <property type="entry name" value="Phospholipase C/P1 nuclease"/>
    <property type="match status" value="1"/>
</dbReference>
<accession>A0AAJ0BXX4</accession>
<proteinExistence type="inferred from homology"/>
<evidence type="ECO:0000313" key="9">
    <source>
        <dbReference type="Proteomes" id="UP001244011"/>
    </source>
</evidence>
<evidence type="ECO:0000256" key="1">
    <source>
        <dbReference type="ARBA" id="ARBA00009547"/>
    </source>
</evidence>
<dbReference type="EMBL" id="MU839022">
    <property type="protein sequence ID" value="KAK1764091.1"/>
    <property type="molecule type" value="Genomic_DNA"/>
</dbReference>
<dbReference type="InterPro" id="IPR003154">
    <property type="entry name" value="S1/P1nuclease"/>
</dbReference>
<dbReference type="Gene3D" id="1.10.575.10">
    <property type="entry name" value="P1 Nuclease"/>
    <property type="match status" value="1"/>
</dbReference>
<evidence type="ECO:0000256" key="6">
    <source>
        <dbReference type="ARBA" id="ARBA00023157"/>
    </source>
</evidence>
<comment type="caution">
    <text evidence="8">The sequence shown here is derived from an EMBL/GenBank/DDBJ whole genome shotgun (WGS) entry which is preliminary data.</text>
</comment>
<dbReference type="CDD" id="cd11010">
    <property type="entry name" value="S1-P1_nuclease"/>
    <property type="match status" value="1"/>
</dbReference>
<dbReference type="Pfam" id="PF02265">
    <property type="entry name" value="S1-P1_nuclease"/>
    <property type="match status" value="1"/>
</dbReference>
<keyword evidence="3" id="KW-0479">Metal-binding</keyword>
<dbReference type="GO" id="GO:0046872">
    <property type="term" value="F:metal ion binding"/>
    <property type="evidence" value="ECO:0007669"/>
    <property type="project" value="UniProtKB-KW"/>
</dbReference>
<organism evidence="8 9">
    <name type="scientific">Phialemonium atrogriseum</name>
    <dbReference type="NCBI Taxonomy" id="1093897"/>
    <lineage>
        <taxon>Eukaryota</taxon>
        <taxon>Fungi</taxon>
        <taxon>Dikarya</taxon>
        <taxon>Ascomycota</taxon>
        <taxon>Pezizomycotina</taxon>
        <taxon>Sordariomycetes</taxon>
        <taxon>Sordariomycetidae</taxon>
        <taxon>Cephalothecales</taxon>
        <taxon>Cephalothecaceae</taxon>
        <taxon>Phialemonium</taxon>
    </lineage>
</organism>
<dbReference type="GO" id="GO:0004519">
    <property type="term" value="F:endonuclease activity"/>
    <property type="evidence" value="ECO:0007669"/>
    <property type="project" value="UniProtKB-KW"/>
</dbReference>
<keyword evidence="9" id="KW-1185">Reference proteome</keyword>
<keyword evidence="2" id="KW-0540">Nuclease</keyword>
<comment type="similarity">
    <text evidence="1">Belongs to the nuclease type I family.</text>
</comment>
<evidence type="ECO:0000313" key="8">
    <source>
        <dbReference type="EMBL" id="KAK1764091.1"/>
    </source>
</evidence>
<keyword evidence="5" id="KW-0378">Hydrolase</keyword>
<evidence type="ECO:0000256" key="4">
    <source>
        <dbReference type="ARBA" id="ARBA00022759"/>
    </source>
</evidence>
<dbReference type="GO" id="GO:0006308">
    <property type="term" value="P:DNA catabolic process"/>
    <property type="evidence" value="ECO:0007669"/>
    <property type="project" value="InterPro"/>
</dbReference>
<protein>
    <submittedName>
        <fullName evidence="8">Nuclease s1</fullName>
    </submittedName>
</protein>
<keyword evidence="7" id="KW-0325">Glycoprotein</keyword>
<evidence type="ECO:0000256" key="3">
    <source>
        <dbReference type="ARBA" id="ARBA00022723"/>
    </source>
</evidence>
<dbReference type="RefSeq" id="XP_060280304.1">
    <property type="nucleotide sequence ID" value="XM_060422633.1"/>
</dbReference>
<evidence type="ECO:0000256" key="7">
    <source>
        <dbReference type="ARBA" id="ARBA00023180"/>
    </source>
</evidence>
<reference evidence="8" key="1">
    <citation type="submission" date="2023-06" db="EMBL/GenBank/DDBJ databases">
        <title>Genome-scale phylogeny and comparative genomics of the fungal order Sordariales.</title>
        <authorList>
            <consortium name="Lawrence Berkeley National Laboratory"/>
            <person name="Hensen N."/>
            <person name="Bonometti L."/>
            <person name="Westerberg I."/>
            <person name="Brannstrom I.O."/>
            <person name="Guillou S."/>
            <person name="Cros-Aarteil S."/>
            <person name="Calhoun S."/>
            <person name="Haridas S."/>
            <person name="Kuo A."/>
            <person name="Mondo S."/>
            <person name="Pangilinan J."/>
            <person name="Riley R."/>
            <person name="Labutti K."/>
            <person name="Andreopoulos B."/>
            <person name="Lipzen A."/>
            <person name="Chen C."/>
            <person name="Yanf M."/>
            <person name="Daum C."/>
            <person name="Ng V."/>
            <person name="Clum A."/>
            <person name="Steindorff A."/>
            <person name="Ohm R."/>
            <person name="Martin F."/>
            <person name="Silar P."/>
            <person name="Natvig D."/>
            <person name="Lalanne C."/>
            <person name="Gautier V."/>
            <person name="Ament-Velasquez S.L."/>
            <person name="Kruys A."/>
            <person name="Hutchinson M.I."/>
            <person name="Powell A.J."/>
            <person name="Barry K."/>
            <person name="Miller A.N."/>
            <person name="Grigoriev I.V."/>
            <person name="Debuchy R."/>
            <person name="Gladieux P."/>
            <person name="Thoren M.H."/>
            <person name="Johannesson H."/>
        </authorList>
    </citation>
    <scope>NUCLEOTIDE SEQUENCE</scope>
    <source>
        <strain evidence="8">8032-3</strain>
    </source>
</reference>
<dbReference type="InterPro" id="IPR008947">
    <property type="entry name" value="PLipase_C/P1_nuclease_dom_sf"/>
</dbReference>
<dbReference type="GO" id="GO:0016788">
    <property type="term" value="F:hydrolase activity, acting on ester bonds"/>
    <property type="evidence" value="ECO:0007669"/>
    <property type="project" value="InterPro"/>
</dbReference>
<dbReference type="PANTHER" id="PTHR33146">
    <property type="entry name" value="ENDONUCLEASE 4"/>
    <property type="match status" value="1"/>
</dbReference>